<keyword evidence="1" id="KW-0548">Nucleotidyltransferase</keyword>
<proteinExistence type="predicted"/>
<dbReference type="GO" id="GO:0003964">
    <property type="term" value="F:RNA-directed DNA polymerase activity"/>
    <property type="evidence" value="ECO:0007669"/>
    <property type="project" value="UniProtKB-KW"/>
</dbReference>
<organism evidence="1 2">
    <name type="scientific">Trichonephila inaurata madagascariensis</name>
    <dbReference type="NCBI Taxonomy" id="2747483"/>
    <lineage>
        <taxon>Eukaryota</taxon>
        <taxon>Metazoa</taxon>
        <taxon>Ecdysozoa</taxon>
        <taxon>Arthropoda</taxon>
        <taxon>Chelicerata</taxon>
        <taxon>Arachnida</taxon>
        <taxon>Araneae</taxon>
        <taxon>Araneomorphae</taxon>
        <taxon>Entelegynae</taxon>
        <taxon>Araneoidea</taxon>
        <taxon>Nephilidae</taxon>
        <taxon>Trichonephila</taxon>
        <taxon>Trichonephila inaurata</taxon>
    </lineage>
</organism>
<name>A0A8X7CMQ1_9ARAC</name>
<accession>A0A8X7CMQ1</accession>
<dbReference type="OrthoDB" id="6432178at2759"/>
<dbReference type="Proteomes" id="UP000886998">
    <property type="component" value="Unassembled WGS sequence"/>
</dbReference>
<gene>
    <name evidence="1" type="primary">jockeypol_57</name>
    <name evidence="1" type="ORF">TNIN_454121</name>
</gene>
<comment type="caution">
    <text evidence="1">The sequence shown here is derived from an EMBL/GenBank/DDBJ whole genome shotgun (WGS) entry which is preliminary data.</text>
</comment>
<keyword evidence="2" id="KW-1185">Reference proteome</keyword>
<keyword evidence="1" id="KW-0808">Transferase</keyword>
<keyword evidence="1" id="KW-0695">RNA-directed DNA polymerase</keyword>
<evidence type="ECO:0000313" key="1">
    <source>
        <dbReference type="EMBL" id="GFY74073.1"/>
    </source>
</evidence>
<protein>
    <submittedName>
        <fullName evidence="1">RNA-directed DNA polymerase from mobile element jockey</fullName>
    </submittedName>
</protein>
<reference evidence="1" key="1">
    <citation type="submission" date="2020-08" db="EMBL/GenBank/DDBJ databases">
        <title>Multicomponent nature underlies the extraordinary mechanical properties of spider dragline silk.</title>
        <authorList>
            <person name="Kono N."/>
            <person name="Nakamura H."/>
            <person name="Mori M."/>
            <person name="Yoshida Y."/>
            <person name="Ohtoshi R."/>
            <person name="Malay A.D."/>
            <person name="Moran D.A.P."/>
            <person name="Tomita M."/>
            <person name="Numata K."/>
            <person name="Arakawa K."/>
        </authorList>
    </citation>
    <scope>NUCLEOTIDE SEQUENCE</scope>
</reference>
<dbReference type="AlphaFoldDB" id="A0A8X7CMQ1"/>
<sequence>MESQLNRSLVNIKEFADNHKITSKSTVSLFTTNRHLYNYSPELFLMSEHLNYSKYSTYLGFTLDSKVNCGKYIEKIADKARKRLKILKYLSGRDWGSDASTLRITYTTLVRTVLEYGYQIFQVASPTNLKKLEKVQLSAARVITGLRYSCPTDIVLYEANIQPLTMRFEVNSYRYFNKIKKALVPSIEPLLSF</sequence>
<evidence type="ECO:0000313" key="2">
    <source>
        <dbReference type="Proteomes" id="UP000886998"/>
    </source>
</evidence>
<dbReference type="EMBL" id="BMAV01020541">
    <property type="protein sequence ID" value="GFY74073.1"/>
    <property type="molecule type" value="Genomic_DNA"/>
</dbReference>